<evidence type="ECO:0000313" key="8">
    <source>
        <dbReference type="Proteomes" id="UP001152964"/>
    </source>
</evidence>
<organism evidence="7 8">
    <name type="scientific">Saccharomyces eubayanus</name>
    <name type="common">Yeast</name>
    <dbReference type="NCBI Taxonomy" id="1080349"/>
    <lineage>
        <taxon>Eukaryota</taxon>
        <taxon>Fungi</taxon>
        <taxon>Dikarya</taxon>
        <taxon>Ascomycota</taxon>
        <taxon>Saccharomycotina</taxon>
        <taxon>Saccharomycetes</taxon>
        <taxon>Saccharomycetales</taxon>
        <taxon>Saccharomycetaceae</taxon>
        <taxon>Saccharomyces</taxon>
    </lineage>
</organism>
<evidence type="ECO:0000313" key="7">
    <source>
        <dbReference type="EMBL" id="CAI1861870.1"/>
    </source>
</evidence>
<keyword evidence="2" id="KW-0963">Cytoplasm</keyword>
<reference evidence="7" key="1">
    <citation type="submission" date="2022-08" db="EMBL/GenBank/DDBJ databases">
        <authorList>
            <person name="Byrne P K."/>
        </authorList>
    </citation>
    <scope>NUCLEOTIDE SEQUENCE</scope>
    <source>
        <strain evidence="7">UCD650</strain>
    </source>
</reference>
<dbReference type="PROSITE" id="PS50082">
    <property type="entry name" value="WD_REPEATS_2"/>
    <property type="match status" value="1"/>
</dbReference>
<sequence length="532" mass="58664">MERLKELEEKRRQLKELRERRKHASVLSSETVLAASGRRPATPTPTPTPTMVSVSVQTDMEEAGTARRAVPAHHRRKEVITYDKGIQTEQIGPDQEQEDEGALATAVALVVENSSKVEDVQVRLELAKPVLVEDAAATLNDASFARLETFAPGAGEQSLRDTQQDLDGPMQWAMVSESVQLDSGCERVAQEYDPARGILVVAYVRLPPAARRYASDETVWSVVNVVKCDSANGRNGQLVDLVEFRGTRVMSATILRREHHESQVVSILLTTFTGKTTLYELRLKQKYEAPAAYVVQRNMISRHYFQHPVVAVLETSSVRGQERVLVAADDGTVAELSCLDLSVLRAPRRLRPVPLSRLLALDDESSAYLQRLKRLAKFDEVGVASVAYTREDPQHVWVGAEDGGIYKVVWDQPGPLCLALDNNGFQPADCHSARVTGMAFCQDDARRLMLLLSCSTDWTVRLWDVRAGEAAAGAPLQLGAPVLRVRWLGVGGIVDGGGRSLRFTVWCADGRHVVAEWAFDSESSLYTAVVIS</sequence>
<keyword evidence="3 5" id="KW-0853">WD repeat</keyword>
<evidence type="ECO:0008006" key="9">
    <source>
        <dbReference type="Google" id="ProtNLM"/>
    </source>
</evidence>
<gene>
    <name evidence="7" type="primary">U6500B05860</name>
    <name evidence="7" type="ORF">SEUBUCD650_0B05860</name>
</gene>
<proteinExistence type="predicted"/>
<dbReference type="EMBL" id="OX291492">
    <property type="protein sequence ID" value="CAI1861870.1"/>
    <property type="molecule type" value="Genomic_DNA"/>
</dbReference>
<accession>A0ABN8VL31</accession>
<dbReference type="SUPFAM" id="SSF50998">
    <property type="entry name" value="Quinoprotein alcohol dehydrogenase-like"/>
    <property type="match status" value="1"/>
</dbReference>
<keyword evidence="8" id="KW-1185">Reference proteome</keyword>
<dbReference type="Proteomes" id="UP001152964">
    <property type="component" value="Chromosome 2"/>
</dbReference>
<dbReference type="PROSITE" id="PS00678">
    <property type="entry name" value="WD_REPEATS_1"/>
    <property type="match status" value="1"/>
</dbReference>
<dbReference type="InterPro" id="IPR011047">
    <property type="entry name" value="Quinoprotein_ADH-like_sf"/>
</dbReference>
<dbReference type="PANTHER" id="PTHR12442:SF22">
    <property type="entry name" value="CYTOPLASMIC DYNEIN 1 INTERMEDIATE CHAIN-RELATED"/>
    <property type="match status" value="1"/>
</dbReference>
<evidence type="ECO:0000256" key="6">
    <source>
        <dbReference type="SAM" id="MobiDB-lite"/>
    </source>
</evidence>
<dbReference type="InterPro" id="IPR001680">
    <property type="entry name" value="WD40_rpt"/>
</dbReference>
<evidence type="ECO:0000256" key="5">
    <source>
        <dbReference type="PROSITE-ProRule" id="PRU00221"/>
    </source>
</evidence>
<evidence type="ECO:0000256" key="3">
    <source>
        <dbReference type="ARBA" id="ARBA00022574"/>
    </source>
</evidence>
<dbReference type="InterPro" id="IPR015943">
    <property type="entry name" value="WD40/YVTN_repeat-like_dom_sf"/>
</dbReference>
<evidence type="ECO:0000256" key="2">
    <source>
        <dbReference type="ARBA" id="ARBA00022490"/>
    </source>
</evidence>
<evidence type="ECO:0000256" key="4">
    <source>
        <dbReference type="ARBA" id="ARBA00022737"/>
    </source>
</evidence>
<dbReference type="PANTHER" id="PTHR12442">
    <property type="entry name" value="DYNEIN INTERMEDIATE CHAIN"/>
    <property type="match status" value="1"/>
</dbReference>
<name>A0ABN8VL31_SACEU</name>
<feature type="repeat" description="WD" evidence="5">
    <location>
        <begin position="428"/>
        <end position="473"/>
    </location>
</feature>
<feature type="region of interest" description="Disordered" evidence="6">
    <location>
        <begin position="18"/>
        <end position="52"/>
    </location>
</feature>
<keyword evidence="4" id="KW-0677">Repeat</keyword>
<evidence type="ECO:0000256" key="1">
    <source>
        <dbReference type="ARBA" id="ARBA00004496"/>
    </source>
</evidence>
<dbReference type="InterPro" id="IPR050687">
    <property type="entry name" value="Dynein_IC"/>
</dbReference>
<comment type="subcellular location">
    <subcellularLocation>
        <location evidence="1">Cytoplasm</location>
    </subcellularLocation>
</comment>
<protein>
    <recommendedName>
        <fullName evidence="9">PAC11-like protein</fullName>
    </recommendedName>
</protein>
<dbReference type="Gene3D" id="2.130.10.10">
    <property type="entry name" value="YVTN repeat-like/Quinoprotein amine dehydrogenase"/>
    <property type="match status" value="1"/>
</dbReference>
<dbReference type="InterPro" id="IPR019775">
    <property type="entry name" value="WD40_repeat_CS"/>
</dbReference>
<dbReference type="Pfam" id="PF00400">
    <property type="entry name" value="WD40"/>
    <property type="match status" value="1"/>
</dbReference>